<evidence type="ECO:0000256" key="1">
    <source>
        <dbReference type="SAM" id="MobiDB-lite"/>
    </source>
</evidence>
<evidence type="ECO:0000313" key="2">
    <source>
        <dbReference type="EMBL" id="PSK92986.1"/>
    </source>
</evidence>
<proteinExistence type="predicted"/>
<dbReference type="OrthoDB" id="5195963at2"/>
<feature type="compositionally biased region" description="Polar residues" evidence="1">
    <location>
        <begin position="137"/>
        <end position="148"/>
    </location>
</feature>
<dbReference type="EMBL" id="PYGE01000031">
    <property type="protein sequence ID" value="PSK92986.1"/>
    <property type="molecule type" value="Genomic_DNA"/>
</dbReference>
<dbReference type="AlphaFoldDB" id="A0A2P8D6Y1"/>
<name>A0A2P8D6Y1_9ACTN</name>
<dbReference type="RefSeq" id="WP_106539924.1">
    <property type="nucleotide sequence ID" value="NZ_PYGE01000031.1"/>
</dbReference>
<evidence type="ECO:0000313" key="3">
    <source>
        <dbReference type="Proteomes" id="UP000243528"/>
    </source>
</evidence>
<organism evidence="2 3">
    <name type="scientific">Haloactinopolyspora alba</name>
    <dbReference type="NCBI Taxonomy" id="648780"/>
    <lineage>
        <taxon>Bacteria</taxon>
        <taxon>Bacillati</taxon>
        <taxon>Actinomycetota</taxon>
        <taxon>Actinomycetes</taxon>
        <taxon>Jiangellales</taxon>
        <taxon>Jiangellaceae</taxon>
        <taxon>Haloactinopolyspora</taxon>
    </lineage>
</organism>
<dbReference type="Proteomes" id="UP000243528">
    <property type="component" value="Unassembled WGS sequence"/>
</dbReference>
<sequence length="148" mass="16336">MEIAALVVSVVALLISLWAAWAVRLYGGQSQQERTPVAEELRRPPDEPHFRFEHTSRHRYVLYNDGPGTAYAVRLEVGEISVHEGSLGFDQFPPGHAEEYLLIQPLSGPLSEITLSWHAQRDGLDPARATPLPLDTPASTADADQQEA</sequence>
<accession>A0A2P8D6Y1</accession>
<protein>
    <submittedName>
        <fullName evidence="2">Uncharacterized protein</fullName>
    </submittedName>
</protein>
<gene>
    <name evidence="2" type="ORF">CLV30_13111</name>
</gene>
<keyword evidence="3" id="KW-1185">Reference proteome</keyword>
<feature type="region of interest" description="Disordered" evidence="1">
    <location>
        <begin position="124"/>
        <end position="148"/>
    </location>
</feature>
<reference evidence="2 3" key="1">
    <citation type="submission" date="2018-03" db="EMBL/GenBank/DDBJ databases">
        <title>Genomic Encyclopedia of Archaeal and Bacterial Type Strains, Phase II (KMG-II): from individual species to whole genera.</title>
        <authorList>
            <person name="Goeker M."/>
        </authorList>
    </citation>
    <scope>NUCLEOTIDE SEQUENCE [LARGE SCALE GENOMIC DNA]</scope>
    <source>
        <strain evidence="2 3">DSM 45211</strain>
    </source>
</reference>
<comment type="caution">
    <text evidence="2">The sequence shown here is derived from an EMBL/GenBank/DDBJ whole genome shotgun (WGS) entry which is preliminary data.</text>
</comment>